<comment type="similarity">
    <text evidence="5 8">Belongs to the WD repeat PRL1/PRL2 family.</text>
</comment>
<evidence type="ECO:0000256" key="5">
    <source>
        <dbReference type="ARBA" id="ARBA00025726"/>
    </source>
</evidence>
<dbReference type="InterPro" id="IPR019775">
    <property type="entry name" value="WD40_repeat_CS"/>
</dbReference>
<gene>
    <name evidence="10" type="ORF">NADFUDRAFT_53567</name>
</gene>
<keyword evidence="1 7" id="KW-0853">WD repeat</keyword>
<dbReference type="CDD" id="cd00200">
    <property type="entry name" value="WD40"/>
    <property type="match status" value="1"/>
</dbReference>
<reference evidence="10 11" key="1">
    <citation type="journal article" date="2016" name="Proc. Natl. Acad. Sci. U.S.A.">
        <title>Comparative genomics of biotechnologically important yeasts.</title>
        <authorList>
            <person name="Riley R."/>
            <person name="Haridas S."/>
            <person name="Wolfe K.H."/>
            <person name="Lopes M.R."/>
            <person name="Hittinger C.T."/>
            <person name="Goeker M."/>
            <person name="Salamov A.A."/>
            <person name="Wisecaver J.H."/>
            <person name="Long T.M."/>
            <person name="Calvey C.H."/>
            <person name="Aerts A.L."/>
            <person name="Barry K.W."/>
            <person name="Choi C."/>
            <person name="Clum A."/>
            <person name="Coughlan A.Y."/>
            <person name="Deshpande S."/>
            <person name="Douglass A.P."/>
            <person name="Hanson S.J."/>
            <person name="Klenk H.-P."/>
            <person name="LaButti K.M."/>
            <person name="Lapidus A."/>
            <person name="Lindquist E.A."/>
            <person name="Lipzen A.M."/>
            <person name="Meier-Kolthoff J.P."/>
            <person name="Ohm R.A."/>
            <person name="Otillar R.P."/>
            <person name="Pangilinan J.L."/>
            <person name="Peng Y."/>
            <person name="Rokas A."/>
            <person name="Rosa C.A."/>
            <person name="Scheuner C."/>
            <person name="Sibirny A.A."/>
            <person name="Slot J.C."/>
            <person name="Stielow J.B."/>
            <person name="Sun H."/>
            <person name="Kurtzman C.P."/>
            <person name="Blackwell M."/>
            <person name="Grigoriev I.V."/>
            <person name="Jeffries T.W."/>
        </authorList>
    </citation>
    <scope>NUCLEOTIDE SEQUENCE [LARGE SCALE GENOMIC DNA]</scope>
    <source>
        <strain evidence="10 11">DSM 6958</strain>
    </source>
</reference>
<evidence type="ECO:0000256" key="9">
    <source>
        <dbReference type="SAM" id="MobiDB-lite"/>
    </source>
</evidence>
<dbReference type="SUPFAM" id="SSF50978">
    <property type="entry name" value="WD40 repeat-like"/>
    <property type="match status" value="1"/>
</dbReference>
<dbReference type="AlphaFoldDB" id="A0A1E3PD03"/>
<feature type="repeat" description="WD" evidence="7">
    <location>
        <begin position="149"/>
        <end position="190"/>
    </location>
</feature>
<feature type="region of interest" description="Disordered" evidence="9">
    <location>
        <begin position="442"/>
        <end position="464"/>
    </location>
</feature>
<feature type="region of interest" description="Disordered" evidence="9">
    <location>
        <begin position="102"/>
        <end position="121"/>
    </location>
</feature>
<dbReference type="PRINTS" id="PR00320">
    <property type="entry name" value="GPROTEINBRPT"/>
</dbReference>
<dbReference type="OrthoDB" id="10256122at2759"/>
<dbReference type="PROSITE" id="PS50294">
    <property type="entry name" value="WD_REPEATS_REGION"/>
    <property type="match status" value="4"/>
</dbReference>
<keyword evidence="4 8" id="KW-0508">mRNA splicing</keyword>
<dbReference type="PROSITE" id="PS00678">
    <property type="entry name" value="WD_REPEATS_1"/>
    <property type="match status" value="2"/>
</dbReference>
<evidence type="ECO:0000256" key="8">
    <source>
        <dbReference type="RuleBase" id="RU369036"/>
    </source>
</evidence>
<dbReference type="GO" id="GO:0071011">
    <property type="term" value="C:precatalytic spliceosome"/>
    <property type="evidence" value="ECO:0007669"/>
    <property type="project" value="TreeGrafter"/>
</dbReference>
<keyword evidence="8" id="KW-0539">Nucleus</keyword>
<dbReference type="InterPro" id="IPR015943">
    <property type="entry name" value="WD40/YVTN_repeat-like_dom_sf"/>
</dbReference>
<dbReference type="PANTHER" id="PTHR19923:SF0">
    <property type="entry name" value="PLEIOTROPIC REGULATOR 1"/>
    <property type="match status" value="1"/>
</dbReference>
<evidence type="ECO:0000256" key="3">
    <source>
        <dbReference type="ARBA" id="ARBA00022737"/>
    </source>
</evidence>
<keyword evidence="8" id="KW-0507">mRNA processing</keyword>
<name>A0A1E3PD03_9ASCO</name>
<evidence type="ECO:0000256" key="1">
    <source>
        <dbReference type="ARBA" id="ARBA00022574"/>
    </source>
</evidence>
<dbReference type="SMART" id="SM00320">
    <property type="entry name" value="WD40"/>
    <property type="match status" value="7"/>
</dbReference>
<comment type="subunit">
    <text evidence="8">Associated with the spliceosome.</text>
</comment>
<organism evidence="10 11">
    <name type="scientific">Nadsonia fulvescens var. elongata DSM 6958</name>
    <dbReference type="NCBI Taxonomy" id="857566"/>
    <lineage>
        <taxon>Eukaryota</taxon>
        <taxon>Fungi</taxon>
        <taxon>Dikarya</taxon>
        <taxon>Ascomycota</taxon>
        <taxon>Saccharomycotina</taxon>
        <taxon>Dipodascomycetes</taxon>
        <taxon>Dipodascales</taxon>
        <taxon>Dipodascales incertae sedis</taxon>
        <taxon>Nadsonia</taxon>
    </lineage>
</organism>
<dbReference type="FunFam" id="2.130.10.10:FF:000012">
    <property type="entry name" value="Putative pleiotropic regulator 1"/>
    <property type="match status" value="1"/>
</dbReference>
<dbReference type="GO" id="GO:0000974">
    <property type="term" value="C:Prp19 complex"/>
    <property type="evidence" value="ECO:0007669"/>
    <property type="project" value="TreeGrafter"/>
</dbReference>
<evidence type="ECO:0000256" key="6">
    <source>
        <dbReference type="ARBA" id="ARBA00026147"/>
    </source>
</evidence>
<evidence type="ECO:0000313" key="10">
    <source>
        <dbReference type="EMBL" id="ODQ63296.1"/>
    </source>
</evidence>
<comment type="subcellular location">
    <subcellularLocation>
        <location evidence="8">Nucleus</location>
    </subcellularLocation>
</comment>
<comment type="function">
    <text evidence="8">Involved in pre-mRNA splicing and required for cell cycle progression at G2/M.</text>
</comment>
<protein>
    <recommendedName>
        <fullName evidence="6 8">Pre-mRNA-splicing factor PRP46</fullName>
    </recommendedName>
    <alternativeName>
        <fullName evidence="8">Pre-mRNA-processing protein 46</fullName>
    </alternativeName>
</protein>
<dbReference type="GO" id="GO:0000398">
    <property type="term" value="P:mRNA splicing, via spliceosome"/>
    <property type="evidence" value="ECO:0007669"/>
    <property type="project" value="UniProtKB-UniRule"/>
</dbReference>
<dbReference type="PANTHER" id="PTHR19923">
    <property type="entry name" value="WD40 REPEAT PROTEINPRL1/PRL2-RELATED"/>
    <property type="match status" value="1"/>
</dbReference>
<proteinExistence type="inferred from homology"/>
<evidence type="ECO:0000256" key="4">
    <source>
        <dbReference type="ARBA" id="ARBA00023187"/>
    </source>
</evidence>
<dbReference type="PROSITE" id="PS50082">
    <property type="entry name" value="WD_REPEATS_2"/>
    <property type="match status" value="4"/>
</dbReference>
<keyword evidence="3 8" id="KW-0677">Repeat</keyword>
<keyword evidence="11" id="KW-1185">Reference proteome</keyword>
<keyword evidence="2 8" id="KW-0747">Spliceosome</keyword>
<dbReference type="InterPro" id="IPR020472">
    <property type="entry name" value="WD40_PAC1"/>
</dbReference>
<dbReference type="STRING" id="857566.A0A1E3PD03"/>
<dbReference type="Gene3D" id="2.130.10.10">
    <property type="entry name" value="YVTN repeat-like/Quinoprotein amine dehydrogenase"/>
    <property type="match status" value="1"/>
</dbReference>
<dbReference type="InterPro" id="IPR045241">
    <property type="entry name" value="Prp46/PLRG1-like"/>
</dbReference>
<feature type="repeat" description="WD" evidence="7">
    <location>
        <begin position="191"/>
        <end position="232"/>
    </location>
</feature>
<dbReference type="Pfam" id="PF00400">
    <property type="entry name" value="WD40"/>
    <property type="match status" value="6"/>
</dbReference>
<sequence length="464" mass="51247">MSVSETDELEYIQSTILSSRKRTRALFGPSIEDFTCSDEPSHRLKLLSKVRGDYASAAELPLYLVNKITAASAAQTKRNGRGARSSLITTTQRHKLLEGGSTSTNITLRSKPNPMNSASTTALTGLIDRPSLAEERPEWHAPWEVMRVITGHLGWVRSVCVEPDNQWFATGSTDRTIKIWDLASGTLKLSLTGHIMGIRGLAVSPRHPYLFSGGEDKLVKCWDLEQNKVIRSYHGHLSAINAVAVHPTLDLLVTAGRDAAVRVWDIRTKTPVFTLTGHKSTIFDLKCQEADPQIISSSEDATIRLWDLAAGKTQTVLTHHKKSVRALAVHPNEFTFASASPDNIKKWRCPNGDFINNFYPNHNAIINTLAVNADGVMFSGGDNGSIGFFDWKSGHKFQETASIPIPGSLEAENGIFCSTFDQTGLRLITGEADKSIKIWKEKPDATRDSDPGIEWKPSLTRQRF</sequence>
<accession>A0A1E3PD03</accession>
<evidence type="ECO:0000256" key="7">
    <source>
        <dbReference type="PROSITE-ProRule" id="PRU00221"/>
    </source>
</evidence>
<dbReference type="EMBL" id="KV454415">
    <property type="protein sequence ID" value="ODQ63296.1"/>
    <property type="molecule type" value="Genomic_DNA"/>
</dbReference>
<dbReference type="InterPro" id="IPR001680">
    <property type="entry name" value="WD40_rpt"/>
</dbReference>
<evidence type="ECO:0000313" key="11">
    <source>
        <dbReference type="Proteomes" id="UP000095009"/>
    </source>
</evidence>
<feature type="repeat" description="WD" evidence="7">
    <location>
        <begin position="275"/>
        <end position="316"/>
    </location>
</feature>
<dbReference type="Proteomes" id="UP000095009">
    <property type="component" value="Unassembled WGS sequence"/>
</dbReference>
<dbReference type="GO" id="GO:0071013">
    <property type="term" value="C:catalytic step 2 spliceosome"/>
    <property type="evidence" value="ECO:0007669"/>
    <property type="project" value="TreeGrafter"/>
</dbReference>
<feature type="repeat" description="WD" evidence="7">
    <location>
        <begin position="233"/>
        <end position="274"/>
    </location>
</feature>
<evidence type="ECO:0000256" key="2">
    <source>
        <dbReference type="ARBA" id="ARBA00022728"/>
    </source>
</evidence>
<dbReference type="InterPro" id="IPR036322">
    <property type="entry name" value="WD40_repeat_dom_sf"/>
</dbReference>